<dbReference type="Proteomes" id="UP000682713">
    <property type="component" value="Unassembled WGS sequence"/>
</dbReference>
<evidence type="ECO:0000313" key="2">
    <source>
        <dbReference type="EMBL" id="MBS4201813.1"/>
    </source>
</evidence>
<organism evidence="2 3">
    <name type="scientific">Lederbergia citrisecunda</name>
    <dbReference type="NCBI Taxonomy" id="2833583"/>
    <lineage>
        <taxon>Bacteria</taxon>
        <taxon>Bacillati</taxon>
        <taxon>Bacillota</taxon>
        <taxon>Bacilli</taxon>
        <taxon>Bacillales</taxon>
        <taxon>Bacillaceae</taxon>
        <taxon>Lederbergia</taxon>
    </lineage>
</organism>
<feature type="transmembrane region" description="Helical" evidence="1">
    <location>
        <begin position="68"/>
        <end position="97"/>
    </location>
</feature>
<dbReference type="AlphaFoldDB" id="A0A942YLT5"/>
<evidence type="ECO:0000313" key="3">
    <source>
        <dbReference type="Proteomes" id="UP000682713"/>
    </source>
</evidence>
<keyword evidence="3" id="KW-1185">Reference proteome</keyword>
<protein>
    <submittedName>
        <fullName evidence="2">Uncharacterized protein</fullName>
    </submittedName>
</protein>
<accession>A0A942YLT5</accession>
<keyword evidence="1" id="KW-1133">Transmembrane helix</keyword>
<name>A0A942YLT5_9BACI</name>
<keyword evidence="1" id="KW-0812">Transmembrane</keyword>
<sequence length="102" mass="11098">MPAGKLGRVASKIEIPASKPSRAARKVEIPSNQHAMSGIGSSFYLFLFLGFLYMAITLEPSNPENDTFMAFIGLVLAMFVSVVAMIVCFILTGLINLQKRAM</sequence>
<dbReference type="EMBL" id="JAGYPJ010000001">
    <property type="protein sequence ID" value="MBS4201813.1"/>
    <property type="molecule type" value="Genomic_DNA"/>
</dbReference>
<keyword evidence="1" id="KW-0472">Membrane</keyword>
<reference evidence="2 3" key="1">
    <citation type="submission" date="2021-05" db="EMBL/GenBank/DDBJ databases">
        <title>Novel Bacillus species.</title>
        <authorList>
            <person name="Liu G."/>
        </authorList>
    </citation>
    <scope>NUCLEOTIDE SEQUENCE [LARGE SCALE GENOMIC DNA]</scope>
    <source>
        <strain evidence="2 3">FJAT-49732</strain>
    </source>
</reference>
<comment type="caution">
    <text evidence="2">The sequence shown here is derived from an EMBL/GenBank/DDBJ whole genome shotgun (WGS) entry which is preliminary data.</text>
</comment>
<proteinExistence type="predicted"/>
<gene>
    <name evidence="2" type="ORF">KHA93_19600</name>
</gene>
<dbReference type="RefSeq" id="WP_213112248.1">
    <property type="nucleotide sequence ID" value="NZ_JAGYPJ010000001.1"/>
</dbReference>
<evidence type="ECO:0000256" key="1">
    <source>
        <dbReference type="SAM" id="Phobius"/>
    </source>
</evidence>
<feature type="transmembrane region" description="Helical" evidence="1">
    <location>
        <begin position="35"/>
        <end position="56"/>
    </location>
</feature>